<evidence type="ECO:0000313" key="1">
    <source>
        <dbReference type="EMBL" id="KAF2891027.1"/>
    </source>
</evidence>
<evidence type="ECO:0008006" key="3">
    <source>
        <dbReference type="Google" id="ProtNLM"/>
    </source>
</evidence>
<comment type="caution">
    <text evidence="1">The sequence shown here is derived from an EMBL/GenBank/DDBJ whole genome shotgun (WGS) entry which is preliminary data.</text>
</comment>
<protein>
    <recommendedName>
        <fullName evidence="3">PiggyBac transposable element-derived protein domain-containing protein</fullName>
    </recommendedName>
</protein>
<sequence length="96" mass="11353">LETLECSKKNNPRRRANYEKHFGQPAVPFVQMLDDLSGEKTNLPYKLYFDNLFMGINLLKDLKGRSYGDTEEYEKIVYQTLLQRKTEKLVKKMFKG</sequence>
<dbReference type="AlphaFoldDB" id="A0A8K0G749"/>
<dbReference type="OrthoDB" id="6734919at2759"/>
<organism evidence="1 2">
    <name type="scientific">Ignelater luminosus</name>
    <name type="common">Cucubano</name>
    <name type="synonym">Pyrophorus luminosus</name>
    <dbReference type="NCBI Taxonomy" id="2038154"/>
    <lineage>
        <taxon>Eukaryota</taxon>
        <taxon>Metazoa</taxon>
        <taxon>Ecdysozoa</taxon>
        <taxon>Arthropoda</taxon>
        <taxon>Hexapoda</taxon>
        <taxon>Insecta</taxon>
        <taxon>Pterygota</taxon>
        <taxon>Neoptera</taxon>
        <taxon>Endopterygota</taxon>
        <taxon>Coleoptera</taxon>
        <taxon>Polyphaga</taxon>
        <taxon>Elateriformia</taxon>
        <taxon>Elateroidea</taxon>
        <taxon>Elateridae</taxon>
        <taxon>Agrypninae</taxon>
        <taxon>Pyrophorini</taxon>
        <taxon>Ignelater</taxon>
    </lineage>
</organism>
<proteinExistence type="predicted"/>
<dbReference type="Proteomes" id="UP000801492">
    <property type="component" value="Unassembled WGS sequence"/>
</dbReference>
<accession>A0A8K0G749</accession>
<gene>
    <name evidence="1" type="ORF">ILUMI_15146</name>
</gene>
<reference evidence="1" key="1">
    <citation type="submission" date="2019-08" db="EMBL/GenBank/DDBJ databases">
        <title>The genome of the North American firefly Photinus pyralis.</title>
        <authorList>
            <consortium name="Photinus pyralis genome working group"/>
            <person name="Fallon T.R."/>
            <person name="Sander Lower S.E."/>
            <person name="Weng J.-K."/>
        </authorList>
    </citation>
    <scope>NUCLEOTIDE SEQUENCE</scope>
    <source>
        <strain evidence="1">TRF0915ILg1</strain>
        <tissue evidence="1">Whole body</tissue>
    </source>
</reference>
<keyword evidence="2" id="KW-1185">Reference proteome</keyword>
<dbReference type="EMBL" id="VTPC01040420">
    <property type="protein sequence ID" value="KAF2891027.1"/>
    <property type="molecule type" value="Genomic_DNA"/>
</dbReference>
<name>A0A8K0G749_IGNLU</name>
<evidence type="ECO:0000313" key="2">
    <source>
        <dbReference type="Proteomes" id="UP000801492"/>
    </source>
</evidence>
<feature type="non-terminal residue" evidence="1">
    <location>
        <position position="1"/>
    </location>
</feature>